<evidence type="ECO:0000313" key="1">
    <source>
        <dbReference type="EMBL" id="KGM88362.1"/>
    </source>
</evidence>
<organism evidence="1 2">
    <name type="scientific">Roseovarius mucosus DSM 17069</name>
    <dbReference type="NCBI Taxonomy" id="1288298"/>
    <lineage>
        <taxon>Bacteria</taxon>
        <taxon>Pseudomonadati</taxon>
        <taxon>Pseudomonadota</taxon>
        <taxon>Alphaproteobacteria</taxon>
        <taxon>Rhodobacterales</taxon>
        <taxon>Roseobacteraceae</taxon>
        <taxon>Roseovarius</taxon>
    </lineage>
</organism>
<comment type="caution">
    <text evidence="1">The sequence shown here is derived from an EMBL/GenBank/DDBJ whole genome shotgun (WGS) entry which is preliminary data.</text>
</comment>
<gene>
    <name evidence="1" type="ORF">rosmuc_02060</name>
</gene>
<protein>
    <submittedName>
        <fullName evidence="1">Uncharacterized protein</fullName>
    </submittedName>
</protein>
<sequence>MSPARPHHLRVRGAQRRMRDVLPMGNENRQGSAHAGIWLKLRLVRGAVAGKVIEVAGVLSPEVLTLRRSRRPSPWGRSCAGVHGSPSFFVENSMFARLGAHARGFADDVRRRCNRFDADRQVTFYGMEFSCDLTRGRSTCKDFEHFSYRVALLRPLVFWRLALWSPAVTPFRSRRSSVAVPVRLRQQWLAAASSPAQQSGLRETWSIAKPIRAAADNLSQGRSFDPLPVGQDPIIQATGALRAGGFLVVPEENRRAA</sequence>
<accession>A0A0A0HKN3</accession>
<dbReference type="Proteomes" id="UP000030021">
    <property type="component" value="Unassembled WGS sequence"/>
</dbReference>
<reference evidence="1 2" key="1">
    <citation type="submission" date="2013-01" db="EMBL/GenBank/DDBJ databases">
        <authorList>
            <person name="Fiebig A."/>
            <person name="Goeker M."/>
            <person name="Klenk H.-P.P."/>
        </authorList>
    </citation>
    <scope>NUCLEOTIDE SEQUENCE [LARGE SCALE GENOMIC DNA]</scope>
    <source>
        <strain evidence="1 2">DSM 17069</strain>
    </source>
</reference>
<dbReference type="EMBL" id="AONH01000010">
    <property type="protein sequence ID" value="KGM88362.1"/>
    <property type="molecule type" value="Genomic_DNA"/>
</dbReference>
<proteinExistence type="predicted"/>
<dbReference type="AlphaFoldDB" id="A0A0A0HKN3"/>
<dbReference type="HOGENOM" id="CLU_1081339_0_0_5"/>
<evidence type="ECO:0000313" key="2">
    <source>
        <dbReference type="Proteomes" id="UP000030021"/>
    </source>
</evidence>
<name>A0A0A0HKN3_9RHOB</name>